<protein>
    <submittedName>
        <fullName evidence="1">Uncharacterized protein</fullName>
    </submittedName>
</protein>
<gene>
    <name evidence="1" type="ORF">EQU24_17305</name>
</gene>
<dbReference type="STRING" id="675511.GCA_000341735_03987"/>
<dbReference type="KEGG" id="mbur:EQU24_17305"/>
<dbReference type="Proteomes" id="UP000305881">
    <property type="component" value="Chromosome"/>
</dbReference>
<dbReference type="OrthoDB" id="8479070at2"/>
<name>A0A4P9UR21_METBY</name>
<sequence length="189" mass="20891">MLLDHYNKQGLLTVISVLGKTGTAGVSAFRGDLVLIEGALREGSATDRKPQELVIRHANLLADAETILFASGLLYRLEHLPVFIDKYRPALTVESLLLFLVENIETEMRIERDGLVFHCYPYQGGLVWNDLLDLLYIEKSDLKGQSAEDKVITVFEAAKGFVGKAPSLTYEDALTQTIEVVKEDAVGPV</sequence>
<dbReference type="RefSeq" id="WP_017842368.1">
    <property type="nucleotide sequence ID" value="NZ_CP035467.1"/>
</dbReference>
<proteinExistence type="predicted"/>
<reference evidence="2" key="1">
    <citation type="journal article" date="2019" name="J. Bacteriol.">
        <title>A Mutagenic Screen Identifies a TonB-Dependent Receptor Required for the Lanthanide Metal Switch in the Type I Methanotroph 'Methylotuvimicrobium buryatense' 5GB1C.</title>
        <authorList>
            <person name="Groom J.D."/>
            <person name="Ford S.M."/>
            <person name="Pesesky M.W."/>
            <person name="Lidstrom M.E."/>
        </authorList>
    </citation>
    <scope>NUCLEOTIDE SEQUENCE [LARGE SCALE GENOMIC DNA]</scope>
    <source>
        <strain evidence="2">5GB1C</strain>
    </source>
</reference>
<evidence type="ECO:0000313" key="2">
    <source>
        <dbReference type="Proteomes" id="UP000305881"/>
    </source>
</evidence>
<dbReference type="EMBL" id="CP035467">
    <property type="protein sequence ID" value="QCW83807.1"/>
    <property type="molecule type" value="Genomic_DNA"/>
</dbReference>
<evidence type="ECO:0000313" key="1">
    <source>
        <dbReference type="EMBL" id="QCW83807.1"/>
    </source>
</evidence>
<accession>A0A4P9UR21</accession>
<dbReference type="AlphaFoldDB" id="A0A4P9UR21"/>
<keyword evidence="2" id="KW-1185">Reference proteome</keyword>
<organism evidence="1 2">
    <name type="scientific">Methylotuvimicrobium buryatense</name>
    <name type="common">Methylomicrobium buryatense</name>
    <dbReference type="NCBI Taxonomy" id="95641"/>
    <lineage>
        <taxon>Bacteria</taxon>
        <taxon>Pseudomonadati</taxon>
        <taxon>Pseudomonadota</taxon>
        <taxon>Gammaproteobacteria</taxon>
        <taxon>Methylococcales</taxon>
        <taxon>Methylococcaceae</taxon>
        <taxon>Methylotuvimicrobium</taxon>
    </lineage>
</organism>